<feature type="compositionally biased region" description="Basic residues" evidence="1">
    <location>
        <begin position="104"/>
        <end position="116"/>
    </location>
</feature>
<protein>
    <submittedName>
        <fullName evidence="3">Zinc finger protein 511-like</fullName>
    </submittedName>
</protein>
<evidence type="ECO:0000313" key="3">
    <source>
        <dbReference type="EMBL" id="GFR82692.1"/>
    </source>
</evidence>
<feature type="region of interest" description="Disordered" evidence="1">
    <location>
        <begin position="102"/>
        <end position="175"/>
    </location>
</feature>
<feature type="domain" description="C2H2-type" evidence="2">
    <location>
        <begin position="29"/>
        <end position="50"/>
    </location>
</feature>
<gene>
    <name evidence="3" type="ORF">ElyMa_005958200</name>
</gene>
<feature type="compositionally biased region" description="Polar residues" evidence="1">
    <location>
        <begin position="162"/>
        <end position="173"/>
    </location>
</feature>
<comment type="caution">
    <text evidence="3">The sequence shown here is derived from an EMBL/GenBank/DDBJ whole genome shotgun (WGS) entry which is preliminary data.</text>
</comment>
<evidence type="ECO:0000256" key="1">
    <source>
        <dbReference type="SAM" id="MobiDB-lite"/>
    </source>
</evidence>
<dbReference type="SMART" id="SM00355">
    <property type="entry name" value="ZnF_C2H2"/>
    <property type="match status" value="2"/>
</dbReference>
<feature type="domain" description="C2H2-type" evidence="2">
    <location>
        <begin position="66"/>
        <end position="89"/>
    </location>
</feature>
<evidence type="ECO:0000259" key="2">
    <source>
        <dbReference type="PROSITE" id="PS00028"/>
    </source>
</evidence>
<dbReference type="InterPro" id="IPR039258">
    <property type="entry name" value="ZNF511"/>
</dbReference>
<feature type="compositionally biased region" description="Low complexity" evidence="1">
    <location>
        <begin position="133"/>
        <end position="152"/>
    </location>
</feature>
<dbReference type="AlphaFoldDB" id="A0AAV4GAR1"/>
<feature type="region of interest" description="Disordered" evidence="1">
    <location>
        <begin position="190"/>
        <end position="218"/>
    </location>
</feature>
<dbReference type="PANTHER" id="PTHR21354:SF0">
    <property type="entry name" value="ZINC FINGER PROTEIN 511"/>
    <property type="match status" value="1"/>
</dbReference>
<name>A0AAV4GAR1_9GAST</name>
<feature type="compositionally biased region" description="Basic residues" evidence="1">
    <location>
        <begin position="200"/>
        <end position="212"/>
    </location>
</feature>
<reference evidence="3 4" key="1">
    <citation type="journal article" date="2021" name="Elife">
        <title>Chloroplast acquisition without the gene transfer in kleptoplastic sea slugs, Plakobranchus ocellatus.</title>
        <authorList>
            <person name="Maeda T."/>
            <person name="Takahashi S."/>
            <person name="Yoshida T."/>
            <person name="Shimamura S."/>
            <person name="Takaki Y."/>
            <person name="Nagai Y."/>
            <person name="Toyoda A."/>
            <person name="Suzuki Y."/>
            <person name="Arimoto A."/>
            <person name="Ishii H."/>
            <person name="Satoh N."/>
            <person name="Nishiyama T."/>
            <person name="Hasebe M."/>
            <person name="Maruyama T."/>
            <person name="Minagawa J."/>
            <person name="Obokata J."/>
            <person name="Shigenobu S."/>
        </authorList>
    </citation>
    <scope>NUCLEOTIDE SEQUENCE [LARGE SCALE GENOMIC DNA]</scope>
</reference>
<sequence>MACRIGLTLETFGTNSHESHYHTSHSFVCHVCRRVFVSNFLLEVHLEENHDSYFQVLSPRIDMYRCLVESCCLKFRTSDLRKDHLVTVHKFPAPFSFHAPINQKARKTKPAKKKPRENKTKDSCNTAMETTDLNPNESSSPLSSSTSSSTNTGTCITGVAPSPSSVTASQSGVPPSLAMEVDVRRDASQKPIFKGQQQNRSKKQAQRSRGGRGGRVPPTICFGRGSQRAFQHQRGGARGRHWHQGTMDVDTTVDIEKVDFTDLVESLEG</sequence>
<dbReference type="Proteomes" id="UP000762676">
    <property type="component" value="Unassembled WGS sequence"/>
</dbReference>
<evidence type="ECO:0000313" key="4">
    <source>
        <dbReference type="Proteomes" id="UP000762676"/>
    </source>
</evidence>
<dbReference type="EMBL" id="BMAT01011955">
    <property type="protein sequence ID" value="GFR82692.1"/>
    <property type="molecule type" value="Genomic_DNA"/>
</dbReference>
<organism evidence="3 4">
    <name type="scientific">Elysia marginata</name>
    <dbReference type="NCBI Taxonomy" id="1093978"/>
    <lineage>
        <taxon>Eukaryota</taxon>
        <taxon>Metazoa</taxon>
        <taxon>Spiralia</taxon>
        <taxon>Lophotrochozoa</taxon>
        <taxon>Mollusca</taxon>
        <taxon>Gastropoda</taxon>
        <taxon>Heterobranchia</taxon>
        <taxon>Euthyneura</taxon>
        <taxon>Panpulmonata</taxon>
        <taxon>Sacoglossa</taxon>
        <taxon>Placobranchoidea</taxon>
        <taxon>Plakobranchidae</taxon>
        <taxon>Elysia</taxon>
    </lineage>
</organism>
<dbReference type="InterPro" id="IPR013087">
    <property type="entry name" value="Znf_C2H2_type"/>
</dbReference>
<dbReference type="PROSITE" id="PS00028">
    <property type="entry name" value="ZINC_FINGER_C2H2_1"/>
    <property type="match status" value="2"/>
</dbReference>
<feature type="compositionally biased region" description="Polar residues" evidence="1">
    <location>
        <begin position="123"/>
        <end position="132"/>
    </location>
</feature>
<dbReference type="PANTHER" id="PTHR21354">
    <property type="entry name" value="ZINC FINGER PROTEIN 511"/>
    <property type="match status" value="1"/>
</dbReference>
<proteinExistence type="predicted"/>
<accession>A0AAV4GAR1</accession>
<keyword evidence="4" id="KW-1185">Reference proteome</keyword>